<feature type="domain" description="Transposase IS200-like" evidence="1">
    <location>
        <begin position="9"/>
        <end position="131"/>
    </location>
</feature>
<protein>
    <submittedName>
        <fullName evidence="2">Transposase</fullName>
    </submittedName>
</protein>
<dbReference type="SUPFAM" id="SSF143422">
    <property type="entry name" value="Transposase IS200-like"/>
    <property type="match status" value="1"/>
</dbReference>
<dbReference type="PANTHER" id="PTHR36966:SF1">
    <property type="entry name" value="REP-ASSOCIATED TYROSINE TRANSPOSASE"/>
    <property type="match status" value="1"/>
</dbReference>
<sequence length="178" mass="20477">MVWYRRNLLPGGTFFFSVTLADRSSSALVDHIDLLRQAFRKARLRHPFAIDAIVILPDHLHTIMTMPEGDADFPARWKAIKAGFSYLLGKAGMTMPRRRNGDYQVWQRRYWEHTVRDNSDFERCANYIHFNPVKHGLVTTPGAWPYSSFHRFVRAGVLPPDWGGDGRIDAEGFGERAT</sequence>
<dbReference type="OrthoDB" id="9794403at2"/>
<dbReference type="GO" id="GO:0004803">
    <property type="term" value="F:transposase activity"/>
    <property type="evidence" value="ECO:0007669"/>
    <property type="project" value="InterPro"/>
</dbReference>
<reference evidence="2 3" key="1">
    <citation type="submission" date="2018-09" db="EMBL/GenBank/DDBJ databases">
        <title>Draft genome sequence of Rhodopseudomonas palustris 2.1.18.</title>
        <authorList>
            <person name="Robertson S.L."/>
            <person name="Meyer T.E."/>
            <person name="Kyndt J.A."/>
        </authorList>
    </citation>
    <scope>NUCLEOTIDE SEQUENCE [LARGE SCALE GENOMIC DNA]</scope>
    <source>
        <strain evidence="2 3">2.1.18</strain>
    </source>
</reference>
<dbReference type="Gene3D" id="3.30.70.1290">
    <property type="entry name" value="Transposase IS200-like"/>
    <property type="match status" value="1"/>
</dbReference>
<name>A0A418VNG4_RHOPL</name>
<gene>
    <name evidence="2" type="ORF">D4Q52_02095</name>
</gene>
<dbReference type="NCBIfam" id="NF047646">
    <property type="entry name" value="REP_Tyr_transpos"/>
    <property type="match status" value="1"/>
</dbReference>
<dbReference type="InterPro" id="IPR036515">
    <property type="entry name" value="Transposase_17_sf"/>
</dbReference>
<comment type="caution">
    <text evidence="2">The sequence shown here is derived from an EMBL/GenBank/DDBJ whole genome shotgun (WGS) entry which is preliminary data.</text>
</comment>
<dbReference type="SMART" id="SM01321">
    <property type="entry name" value="Y1_Tnp"/>
    <property type="match status" value="1"/>
</dbReference>
<proteinExistence type="predicted"/>
<dbReference type="Pfam" id="PF01797">
    <property type="entry name" value="Y1_Tnp"/>
    <property type="match status" value="1"/>
</dbReference>
<evidence type="ECO:0000313" key="2">
    <source>
        <dbReference type="EMBL" id="RJF77724.1"/>
    </source>
</evidence>
<dbReference type="RefSeq" id="WP_119854893.1">
    <property type="nucleotide sequence ID" value="NZ_QYYD01000002.1"/>
</dbReference>
<dbReference type="AlphaFoldDB" id="A0A418VNG4"/>
<accession>A0A418VNG4</accession>
<dbReference type="InterPro" id="IPR002686">
    <property type="entry name" value="Transposase_17"/>
</dbReference>
<dbReference type="InterPro" id="IPR052715">
    <property type="entry name" value="RAYT_transposase"/>
</dbReference>
<evidence type="ECO:0000313" key="3">
    <source>
        <dbReference type="Proteomes" id="UP000285523"/>
    </source>
</evidence>
<dbReference type="GO" id="GO:0006313">
    <property type="term" value="P:DNA transposition"/>
    <property type="evidence" value="ECO:0007669"/>
    <property type="project" value="InterPro"/>
</dbReference>
<dbReference type="GO" id="GO:0043565">
    <property type="term" value="F:sequence-specific DNA binding"/>
    <property type="evidence" value="ECO:0007669"/>
    <property type="project" value="TreeGrafter"/>
</dbReference>
<organism evidence="2 3">
    <name type="scientific">Rhodopseudomonas palustris</name>
    <dbReference type="NCBI Taxonomy" id="1076"/>
    <lineage>
        <taxon>Bacteria</taxon>
        <taxon>Pseudomonadati</taxon>
        <taxon>Pseudomonadota</taxon>
        <taxon>Alphaproteobacteria</taxon>
        <taxon>Hyphomicrobiales</taxon>
        <taxon>Nitrobacteraceae</taxon>
        <taxon>Rhodopseudomonas</taxon>
    </lineage>
</organism>
<evidence type="ECO:0000259" key="1">
    <source>
        <dbReference type="SMART" id="SM01321"/>
    </source>
</evidence>
<dbReference type="EMBL" id="QYYD01000002">
    <property type="protein sequence ID" value="RJF77724.1"/>
    <property type="molecule type" value="Genomic_DNA"/>
</dbReference>
<dbReference type="Proteomes" id="UP000285523">
    <property type="component" value="Unassembled WGS sequence"/>
</dbReference>
<dbReference type="PANTHER" id="PTHR36966">
    <property type="entry name" value="REP-ASSOCIATED TYROSINE TRANSPOSASE"/>
    <property type="match status" value="1"/>
</dbReference>